<comment type="caution">
    <text evidence="2">The sequence shown here is derived from an EMBL/GenBank/DDBJ whole genome shotgun (WGS) entry which is preliminary data.</text>
</comment>
<dbReference type="RefSeq" id="WP_136854534.1">
    <property type="nucleotide sequence ID" value="NZ_SWCI01000018.1"/>
</dbReference>
<gene>
    <name evidence="2" type="ORF">FCL40_17250</name>
</gene>
<feature type="transmembrane region" description="Helical" evidence="1">
    <location>
        <begin position="27"/>
        <end position="44"/>
    </location>
</feature>
<organism evidence="2 3">
    <name type="scientific">Ferrimonas sediminicola</name>
    <dbReference type="NCBI Taxonomy" id="2569538"/>
    <lineage>
        <taxon>Bacteria</taxon>
        <taxon>Pseudomonadati</taxon>
        <taxon>Pseudomonadota</taxon>
        <taxon>Gammaproteobacteria</taxon>
        <taxon>Alteromonadales</taxon>
        <taxon>Ferrimonadaceae</taxon>
        <taxon>Ferrimonas</taxon>
    </lineage>
</organism>
<keyword evidence="1" id="KW-0472">Membrane</keyword>
<keyword evidence="1" id="KW-1133">Transmembrane helix</keyword>
<dbReference type="Pfam" id="PF06961">
    <property type="entry name" value="DUF1294"/>
    <property type="match status" value="1"/>
</dbReference>
<keyword evidence="3" id="KW-1185">Reference proteome</keyword>
<evidence type="ECO:0000313" key="3">
    <source>
        <dbReference type="Proteomes" id="UP000305674"/>
    </source>
</evidence>
<dbReference type="EMBL" id="SWCI01000018">
    <property type="protein sequence ID" value="TKB46801.1"/>
    <property type="molecule type" value="Genomic_DNA"/>
</dbReference>
<sequence length="125" mass="14083">MPLGLTLTLATLPLLLLWPLLRHGGWPALWWAAASLVAFALYGIDKGRARRGAWRIPEMVLHLASLAGGWSGALLGQQLWRHKTRKWRFQVVFWGIGLVQGVLLVELLWLWGQHLAPLPQGLMPR</sequence>
<dbReference type="AlphaFoldDB" id="A0A4U1B8G3"/>
<protein>
    <submittedName>
        <fullName evidence="2">DUF1294 domain-containing protein</fullName>
    </submittedName>
</protein>
<evidence type="ECO:0000313" key="2">
    <source>
        <dbReference type="EMBL" id="TKB46801.1"/>
    </source>
</evidence>
<feature type="transmembrane region" description="Helical" evidence="1">
    <location>
        <begin position="91"/>
        <end position="112"/>
    </location>
</feature>
<dbReference type="InterPro" id="IPR010718">
    <property type="entry name" value="DUF1294"/>
</dbReference>
<dbReference type="Proteomes" id="UP000305674">
    <property type="component" value="Unassembled WGS sequence"/>
</dbReference>
<name>A0A4U1B8G3_9GAMM</name>
<evidence type="ECO:0000256" key="1">
    <source>
        <dbReference type="SAM" id="Phobius"/>
    </source>
</evidence>
<keyword evidence="1" id="KW-0812">Transmembrane</keyword>
<proteinExistence type="predicted"/>
<reference evidence="2 3" key="1">
    <citation type="submission" date="2019-04" db="EMBL/GenBank/DDBJ databases">
        <authorList>
            <person name="Hwang J.C."/>
        </authorList>
    </citation>
    <scope>NUCLEOTIDE SEQUENCE [LARGE SCALE GENOMIC DNA]</scope>
    <source>
        <strain evidence="2 3">IMCC35001</strain>
    </source>
</reference>
<dbReference type="OrthoDB" id="72963at2"/>
<accession>A0A4U1B8G3</accession>